<reference evidence="1" key="1">
    <citation type="submission" date="2019-10" db="EMBL/GenBank/DDBJ databases">
        <title>Draft genome sequence of Panacibacter sp. KCS-6.</title>
        <authorList>
            <person name="Yim K.J."/>
        </authorList>
    </citation>
    <scope>NUCLEOTIDE SEQUENCE</scope>
    <source>
        <strain evidence="1">KCS-6</strain>
    </source>
</reference>
<protein>
    <submittedName>
        <fullName evidence="1">Uncharacterized protein</fullName>
    </submittedName>
</protein>
<dbReference type="InterPro" id="IPR042226">
    <property type="entry name" value="eFR1_2_sf"/>
</dbReference>
<sequence length="127" mass="14687">MKTLKKLGIWMDHASAHLMPYANEVDTTTTIDTEFTYEEKQESRAKGEKLMHNKEQGEQAAFYEKLGEIIKTYDSVLLFGPTNAKTELFNILKADDHFKNINIEIKQSDKMSENQEHAFVRDHFSAT</sequence>
<dbReference type="RefSeq" id="WP_171607683.1">
    <property type="nucleotide sequence ID" value="NZ_WHPF01000006.1"/>
</dbReference>
<organism evidence="1 2">
    <name type="scientific">Limnovirga soli</name>
    <dbReference type="NCBI Taxonomy" id="2656915"/>
    <lineage>
        <taxon>Bacteria</taxon>
        <taxon>Pseudomonadati</taxon>
        <taxon>Bacteroidota</taxon>
        <taxon>Chitinophagia</taxon>
        <taxon>Chitinophagales</taxon>
        <taxon>Chitinophagaceae</taxon>
        <taxon>Limnovirga</taxon>
    </lineage>
</organism>
<comment type="caution">
    <text evidence="1">The sequence shown here is derived from an EMBL/GenBank/DDBJ whole genome shotgun (WGS) entry which is preliminary data.</text>
</comment>
<proteinExistence type="predicted"/>
<keyword evidence="2" id="KW-1185">Reference proteome</keyword>
<name>A0A8J8FD12_9BACT</name>
<dbReference type="EMBL" id="WHPF01000006">
    <property type="protein sequence ID" value="NNV55753.1"/>
    <property type="molecule type" value="Genomic_DNA"/>
</dbReference>
<evidence type="ECO:0000313" key="2">
    <source>
        <dbReference type="Proteomes" id="UP000598971"/>
    </source>
</evidence>
<evidence type="ECO:0000313" key="1">
    <source>
        <dbReference type="EMBL" id="NNV55753.1"/>
    </source>
</evidence>
<dbReference type="Proteomes" id="UP000598971">
    <property type="component" value="Unassembled WGS sequence"/>
</dbReference>
<dbReference type="SUPFAM" id="SSF53137">
    <property type="entry name" value="Translational machinery components"/>
    <property type="match status" value="1"/>
</dbReference>
<dbReference type="AlphaFoldDB" id="A0A8J8FD12"/>
<gene>
    <name evidence="1" type="ORF">GD597_09800</name>
</gene>
<accession>A0A8J8FD12</accession>
<dbReference type="Gene3D" id="3.30.420.60">
    <property type="entry name" value="eRF1 domain 2"/>
    <property type="match status" value="1"/>
</dbReference>